<dbReference type="InterPro" id="IPR002372">
    <property type="entry name" value="PQQ_rpt_dom"/>
</dbReference>
<dbReference type="InterPro" id="IPR015943">
    <property type="entry name" value="WD40/YVTN_repeat-like_dom_sf"/>
</dbReference>
<keyword evidence="5" id="KW-1185">Reference proteome</keyword>
<evidence type="ECO:0000259" key="3">
    <source>
        <dbReference type="Pfam" id="PF13360"/>
    </source>
</evidence>
<dbReference type="RefSeq" id="WP_208881561.1">
    <property type="nucleotide sequence ID" value="NZ_CP031320.1"/>
</dbReference>
<feature type="compositionally biased region" description="Low complexity" evidence="1">
    <location>
        <begin position="26"/>
        <end position="41"/>
    </location>
</feature>
<feature type="compositionally biased region" description="Pro residues" evidence="1">
    <location>
        <begin position="15"/>
        <end position="25"/>
    </location>
</feature>
<dbReference type="Proteomes" id="UP000254425">
    <property type="component" value="Chromosome"/>
</dbReference>
<feature type="compositionally biased region" description="Pro residues" evidence="1">
    <location>
        <begin position="42"/>
        <end position="59"/>
    </location>
</feature>
<accession>A0A345XUU4</accession>
<keyword evidence="2" id="KW-0812">Transmembrane</keyword>
<dbReference type="PANTHER" id="PTHR34512:SF30">
    <property type="entry name" value="OUTER MEMBRANE PROTEIN ASSEMBLY FACTOR BAMB"/>
    <property type="match status" value="1"/>
</dbReference>
<dbReference type="Gene3D" id="2.40.10.480">
    <property type="match status" value="1"/>
</dbReference>
<feature type="region of interest" description="Disordered" evidence="1">
    <location>
        <begin position="1"/>
        <end position="66"/>
    </location>
</feature>
<protein>
    <recommendedName>
        <fullName evidence="3">Pyrrolo-quinoline quinone repeat domain-containing protein</fullName>
    </recommendedName>
</protein>
<sequence length="527" mass="56486">MTQPPAPNGPDNTPYHPPYNPPPQPGWQGPNPYAGGQQPAVPGMPPAPPTLPPRPPGGPGGPGGRRRGVMAAVVTAVVAALLAGGGWLVFAPGDDGGGGGGESKGKPSAPPKPEYAHKKVSSIAWQAPAPKGKIVDHQASESPGIWFNGDSVIKPELKEIKAYGREKGDVRWKVAFPGDICGSRTGPKGGFIVLTYESGGVCNKLTAVDTRSHKQTWTKDLPAKYANGDKVEWAITARTDESVIVGHDGRLTAYGAADGEEQWQRKLSGGWQVQYLAGDDSLLATVFKESGGTTSYEVRRLDPDGGSTHWSWAVPAGKKPMFFASKAPVVIGLGYDTHYIESEFITLDEKGKLRSRVSIVTGNTSPDDDVPKRKYLPNCTYADYGCNAAVVAHDTLYLPTDSVRSSGSLADDWRENKIVAFDLSDGRIKWSRPVGTKRSGLPVGVDGGNLIVYVEPTRESGGQLRRFTPENGESSLYQRHPDSQSETELEAYGWPGTPISVYFDRGQFFTGYESLGGSEKFMLTAFE</sequence>
<dbReference type="InterPro" id="IPR011047">
    <property type="entry name" value="Quinoprotein_ADH-like_sf"/>
</dbReference>
<name>A0A345XUU4_9ACTN</name>
<keyword evidence="2" id="KW-0472">Membrane</keyword>
<evidence type="ECO:0000313" key="4">
    <source>
        <dbReference type="EMBL" id="AXK35410.1"/>
    </source>
</evidence>
<dbReference type="AlphaFoldDB" id="A0A345XUU4"/>
<organism evidence="4 5">
    <name type="scientific">Streptomyces armeniacus</name>
    <dbReference type="NCBI Taxonomy" id="83291"/>
    <lineage>
        <taxon>Bacteria</taxon>
        <taxon>Bacillati</taxon>
        <taxon>Actinomycetota</taxon>
        <taxon>Actinomycetes</taxon>
        <taxon>Kitasatosporales</taxon>
        <taxon>Streptomycetaceae</taxon>
        <taxon>Streptomyces</taxon>
    </lineage>
</organism>
<evidence type="ECO:0000256" key="1">
    <source>
        <dbReference type="SAM" id="MobiDB-lite"/>
    </source>
</evidence>
<dbReference type="PANTHER" id="PTHR34512">
    <property type="entry name" value="CELL SURFACE PROTEIN"/>
    <property type="match status" value="1"/>
</dbReference>
<feature type="domain" description="Pyrrolo-quinoline quinone repeat" evidence="3">
    <location>
        <begin position="159"/>
        <end position="318"/>
    </location>
</feature>
<dbReference type="Pfam" id="PF13360">
    <property type="entry name" value="PQQ_2"/>
    <property type="match status" value="1"/>
</dbReference>
<reference evidence="4 5" key="1">
    <citation type="submission" date="2018-07" db="EMBL/GenBank/DDBJ databases">
        <title>Draft genome of the type strain Streptomyces armeniacus ATCC 15676.</title>
        <authorList>
            <person name="Labana P."/>
            <person name="Gosse J.T."/>
            <person name="Boddy C.N."/>
        </authorList>
    </citation>
    <scope>NUCLEOTIDE SEQUENCE [LARGE SCALE GENOMIC DNA]</scope>
    <source>
        <strain evidence="4 5">ATCC 15676</strain>
    </source>
</reference>
<keyword evidence="2" id="KW-1133">Transmembrane helix</keyword>
<dbReference type="KEGG" id="sarm:DVA86_24935"/>
<evidence type="ECO:0000313" key="5">
    <source>
        <dbReference type="Proteomes" id="UP000254425"/>
    </source>
</evidence>
<dbReference type="SUPFAM" id="SSF50998">
    <property type="entry name" value="Quinoprotein alcohol dehydrogenase-like"/>
    <property type="match status" value="1"/>
</dbReference>
<feature type="transmembrane region" description="Helical" evidence="2">
    <location>
        <begin position="69"/>
        <end position="90"/>
    </location>
</feature>
<dbReference type="Gene3D" id="2.130.10.10">
    <property type="entry name" value="YVTN repeat-like/Quinoprotein amine dehydrogenase"/>
    <property type="match status" value="1"/>
</dbReference>
<dbReference type="InterPro" id="IPR018391">
    <property type="entry name" value="PQQ_b-propeller_rpt"/>
</dbReference>
<proteinExistence type="predicted"/>
<evidence type="ECO:0000256" key="2">
    <source>
        <dbReference type="SAM" id="Phobius"/>
    </source>
</evidence>
<gene>
    <name evidence="4" type="ORF">DVA86_24935</name>
</gene>
<dbReference type="SMART" id="SM00564">
    <property type="entry name" value="PQQ"/>
    <property type="match status" value="3"/>
</dbReference>
<dbReference type="EMBL" id="CP031320">
    <property type="protein sequence ID" value="AXK35410.1"/>
    <property type="molecule type" value="Genomic_DNA"/>
</dbReference>